<dbReference type="Proteomes" id="UP000499080">
    <property type="component" value="Unassembled WGS sequence"/>
</dbReference>
<evidence type="ECO:0000313" key="2">
    <source>
        <dbReference type="Proteomes" id="UP000499080"/>
    </source>
</evidence>
<dbReference type="AlphaFoldDB" id="A0A4Y2JE35"/>
<reference evidence="1 2" key="1">
    <citation type="journal article" date="2019" name="Sci. Rep.">
        <title>Orb-weaving spider Araneus ventricosus genome elucidates the spidroin gene catalogue.</title>
        <authorList>
            <person name="Kono N."/>
            <person name="Nakamura H."/>
            <person name="Ohtoshi R."/>
            <person name="Moran D.A.P."/>
            <person name="Shinohara A."/>
            <person name="Yoshida Y."/>
            <person name="Fujiwara M."/>
            <person name="Mori M."/>
            <person name="Tomita M."/>
            <person name="Arakawa K."/>
        </authorList>
    </citation>
    <scope>NUCLEOTIDE SEQUENCE [LARGE SCALE GENOMIC DNA]</scope>
</reference>
<proteinExistence type="predicted"/>
<name>A0A4Y2JE35_ARAVE</name>
<gene>
    <name evidence="1" type="ORF">AVEN_52823_1</name>
</gene>
<comment type="caution">
    <text evidence="1">The sequence shown here is derived from an EMBL/GenBank/DDBJ whole genome shotgun (WGS) entry which is preliminary data.</text>
</comment>
<dbReference type="OrthoDB" id="6471390at2759"/>
<evidence type="ECO:0000313" key="1">
    <source>
        <dbReference type="EMBL" id="GBM87446.1"/>
    </source>
</evidence>
<keyword evidence="2" id="KW-1185">Reference proteome</keyword>
<accession>A0A4Y2JE35</accession>
<organism evidence="1 2">
    <name type="scientific">Araneus ventricosus</name>
    <name type="common">Orbweaver spider</name>
    <name type="synonym">Epeira ventricosa</name>
    <dbReference type="NCBI Taxonomy" id="182803"/>
    <lineage>
        <taxon>Eukaryota</taxon>
        <taxon>Metazoa</taxon>
        <taxon>Ecdysozoa</taxon>
        <taxon>Arthropoda</taxon>
        <taxon>Chelicerata</taxon>
        <taxon>Arachnida</taxon>
        <taxon>Araneae</taxon>
        <taxon>Araneomorphae</taxon>
        <taxon>Entelegynae</taxon>
        <taxon>Araneoidea</taxon>
        <taxon>Araneidae</taxon>
        <taxon>Araneus</taxon>
    </lineage>
</organism>
<sequence length="103" mass="11671">MRIGVNGVRTYSKLSHCLDTELSPSHVFDSPVILRVWQSVCFSPAEELYSDKIVQIAKTALYTFFYLTDSVDTSSSSDIIDNIAQLHCKMFLVLIQNKYLNSC</sequence>
<dbReference type="EMBL" id="BGPR01003382">
    <property type="protein sequence ID" value="GBM87446.1"/>
    <property type="molecule type" value="Genomic_DNA"/>
</dbReference>
<protein>
    <submittedName>
        <fullName evidence="1">Uncharacterized protein</fullName>
    </submittedName>
</protein>